<keyword evidence="12" id="KW-1185">Reference proteome</keyword>
<gene>
    <name evidence="11" type="ORF">H4K34_11835</name>
</gene>
<keyword evidence="5 7" id="KW-1133">Transmembrane helix</keyword>
<feature type="transmembrane region" description="Helical" evidence="7">
    <location>
        <begin position="460"/>
        <end position="480"/>
    </location>
</feature>
<feature type="transmembrane region" description="Helical" evidence="7">
    <location>
        <begin position="321"/>
        <end position="343"/>
    </location>
</feature>
<feature type="domain" description="Nucleoside transporter/FeoB GTPase Gate" evidence="10">
    <location>
        <begin position="246"/>
        <end position="345"/>
    </location>
</feature>
<comment type="similarity">
    <text evidence="2">Belongs to the concentrative nucleoside transporter (CNT) (TC 2.A.41) family.</text>
</comment>
<protein>
    <submittedName>
        <fullName evidence="11">Na+ dependent nucleoside transporter</fullName>
    </submittedName>
</protein>
<keyword evidence="3" id="KW-1003">Cell membrane</keyword>
<reference evidence="11 12" key="1">
    <citation type="submission" date="2020-08" db="EMBL/GenBank/DDBJ databases">
        <title>Croceimicrobium hydrocarbonivorans gen. nov., sp. nov., a novel marine bacterium isolated from a bacterial consortium that degrades polyethylene terephthalate.</title>
        <authorList>
            <person name="Liu R."/>
        </authorList>
    </citation>
    <scope>NUCLEOTIDE SEQUENCE [LARGE SCALE GENOMIC DNA]</scope>
    <source>
        <strain evidence="11 12">A20-9</strain>
    </source>
</reference>
<evidence type="ECO:0000259" key="10">
    <source>
        <dbReference type="Pfam" id="PF07670"/>
    </source>
</evidence>
<feature type="transmembrane region" description="Helical" evidence="7">
    <location>
        <begin position="520"/>
        <end position="542"/>
    </location>
</feature>
<dbReference type="GO" id="GO:0005886">
    <property type="term" value="C:plasma membrane"/>
    <property type="evidence" value="ECO:0007669"/>
    <property type="project" value="UniProtKB-SubCell"/>
</dbReference>
<dbReference type="AlphaFoldDB" id="A0A7H0VBG9"/>
<evidence type="ECO:0000256" key="1">
    <source>
        <dbReference type="ARBA" id="ARBA00004651"/>
    </source>
</evidence>
<evidence type="ECO:0000256" key="5">
    <source>
        <dbReference type="ARBA" id="ARBA00022989"/>
    </source>
</evidence>
<dbReference type="PANTHER" id="PTHR10590:SF4">
    <property type="entry name" value="SOLUTE CARRIER FAMILY 28 MEMBER 3"/>
    <property type="match status" value="1"/>
</dbReference>
<feature type="transmembrane region" description="Helical" evidence="7">
    <location>
        <begin position="153"/>
        <end position="173"/>
    </location>
</feature>
<evidence type="ECO:0000256" key="4">
    <source>
        <dbReference type="ARBA" id="ARBA00022692"/>
    </source>
</evidence>
<evidence type="ECO:0000313" key="11">
    <source>
        <dbReference type="EMBL" id="QNR23067.1"/>
    </source>
</evidence>
<dbReference type="GO" id="GO:0015293">
    <property type="term" value="F:symporter activity"/>
    <property type="evidence" value="ECO:0007669"/>
    <property type="project" value="TreeGrafter"/>
</dbReference>
<dbReference type="GO" id="GO:0005337">
    <property type="term" value="F:nucleoside transmembrane transporter activity"/>
    <property type="evidence" value="ECO:0007669"/>
    <property type="project" value="InterPro"/>
</dbReference>
<evidence type="ECO:0000256" key="7">
    <source>
        <dbReference type="SAM" id="Phobius"/>
    </source>
</evidence>
<dbReference type="Proteomes" id="UP000516305">
    <property type="component" value="Chromosome"/>
</dbReference>
<evidence type="ECO:0000259" key="8">
    <source>
        <dbReference type="Pfam" id="PF01773"/>
    </source>
</evidence>
<dbReference type="InterPro" id="IPR002668">
    <property type="entry name" value="CNT_N_dom"/>
</dbReference>
<dbReference type="InterPro" id="IPR011657">
    <property type="entry name" value="CNT_C_dom"/>
</dbReference>
<dbReference type="PANTHER" id="PTHR10590">
    <property type="entry name" value="SODIUM/NUCLEOSIDE COTRANSPORTER"/>
    <property type="match status" value="1"/>
</dbReference>
<feature type="domain" description="Concentrative nucleoside transporter C-terminal" evidence="9">
    <location>
        <begin position="358"/>
        <end position="578"/>
    </location>
</feature>
<evidence type="ECO:0000256" key="2">
    <source>
        <dbReference type="ARBA" id="ARBA00009033"/>
    </source>
</evidence>
<evidence type="ECO:0000256" key="3">
    <source>
        <dbReference type="ARBA" id="ARBA00022475"/>
    </source>
</evidence>
<dbReference type="Pfam" id="PF07662">
    <property type="entry name" value="Nucleos_tra2_C"/>
    <property type="match status" value="1"/>
</dbReference>
<dbReference type="RefSeq" id="WP_210757604.1">
    <property type="nucleotide sequence ID" value="NZ_CP060139.1"/>
</dbReference>
<dbReference type="InterPro" id="IPR008276">
    <property type="entry name" value="C_nuclsd_transpt"/>
</dbReference>
<dbReference type="Pfam" id="PF07670">
    <property type="entry name" value="Gate"/>
    <property type="match status" value="1"/>
</dbReference>
<evidence type="ECO:0000313" key="12">
    <source>
        <dbReference type="Proteomes" id="UP000516305"/>
    </source>
</evidence>
<feature type="transmembrane region" description="Helical" evidence="7">
    <location>
        <begin position="413"/>
        <end position="440"/>
    </location>
</feature>
<dbReference type="Pfam" id="PF01773">
    <property type="entry name" value="Nucleos_tra2_N"/>
    <property type="match status" value="1"/>
</dbReference>
<sequence length="581" mass="63061">MKQKSTLFGILFALVLFWGHTTKAQSAIGNWAFHEILSAEGESLFPIAAQDSFFIFPNDSFAYQLQAKSLQAYGSYVLRNDSLHFHYSAPNDGLRSYAIHILNDSLLDIEEKGVHYRFSRRDSDSSTALIAMQESGPQGLPLNYDFSQSEFKLASLARGLLGLTVLLALTFLMSSKRRSINWRQVFSGLLIQIIFAFAILKVPFIRGAFDWISEKFVILLSFTNVGAKFLFGELINDSSSLGYIFAFKVLPTVIFFSALTSLLFYYGVMQKIVYAFAWVMKHTLRLSGAESLSAAGNIFLGQTESPLLVKPYINKMTRSELLCVMSGGMATIAGGVLAAYIGFLGGGDIMQQTFFAKHLIAASVMSAPAAVVAAKILLPETKEVNNEMHIESTKIGGNALEAITNGTTEGLKLAVNVGAMLLVFIALVAMLNAILTNFIGDVTGLNAWVSDLTDGQYDGFSMEFILGYTLAPITWLMGVAKEDIFLVGQLLGEKTILNEFVAYVSLGDLMQGGAFKSQKSIIIATYILCGFSNFASIGIQIGGIGSLAPSRRGDLSKLGFKALIAGTMASLFTAVIVGMII</sequence>
<feature type="transmembrane region" description="Helical" evidence="7">
    <location>
        <begin position="185"/>
        <end position="205"/>
    </location>
</feature>
<proteinExistence type="inferred from homology"/>
<evidence type="ECO:0000259" key="9">
    <source>
        <dbReference type="Pfam" id="PF07662"/>
    </source>
</evidence>
<name>A0A7H0VBG9_9FLAO</name>
<feature type="domain" description="Concentrative nucleoside transporter N-terminal" evidence="8">
    <location>
        <begin position="161"/>
        <end position="234"/>
    </location>
</feature>
<feature type="transmembrane region" description="Helical" evidence="7">
    <location>
        <begin position="355"/>
        <end position="378"/>
    </location>
</feature>
<accession>A0A7H0VBG9</accession>
<comment type="subcellular location">
    <subcellularLocation>
        <location evidence="1">Cell membrane</location>
        <topology evidence="1">Multi-pass membrane protein</topology>
    </subcellularLocation>
</comment>
<feature type="transmembrane region" description="Helical" evidence="7">
    <location>
        <begin position="562"/>
        <end position="580"/>
    </location>
</feature>
<dbReference type="InterPro" id="IPR011642">
    <property type="entry name" value="Gate_dom"/>
</dbReference>
<evidence type="ECO:0000256" key="6">
    <source>
        <dbReference type="ARBA" id="ARBA00023136"/>
    </source>
</evidence>
<keyword evidence="6 7" id="KW-0472">Membrane</keyword>
<feature type="transmembrane region" description="Helical" evidence="7">
    <location>
        <begin position="243"/>
        <end position="266"/>
    </location>
</feature>
<organism evidence="11 12">
    <name type="scientific">Croceimicrobium hydrocarbonivorans</name>
    <dbReference type="NCBI Taxonomy" id="2761580"/>
    <lineage>
        <taxon>Bacteria</taxon>
        <taxon>Pseudomonadati</taxon>
        <taxon>Bacteroidota</taxon>
        <taxon>Flavobacteriia</taxon>
        <taxon>Flavobacteriales</taxon>
        <taxon>Owenweeksiaceae</taxon>
        <taxon>Croceimicrobium</taxon>
    </lineage>
</organism>
<dbReference type="EMBL" id="CP060139">
    <property type="protein sequence ID" value="QNR23067.1"/>
    <property type="molecule type" value="Genomic_DNA"/>
</dbReference>
<dbReference type="KEGG" id="chyd:H4K34_11835"/>
<keyword evidence="4 7" id="KW-0812">Transmembrane</keyword>